<keyword evidence="2" id="KW-0472">Membrane</keyword>
<accession>A0A2U3MZK4</accession>
<sequence>MSHKQTQCPNCHTVYKVSVPQLTVAQGMVCCPKCNQTFNALSHLRNFQTDAESPKKENIQDISPSSSSLEHDPVSKTRPEAQVLDIFNRKIENSNIDLQTYLNNLNYFNHEPVTALPCLNLSGSSTRYSRIEEKRKRLYYTFWILLNLTLIIVLIYQILWFNPQLLDRSNVLNHTFTSTTQLLNVDTVPARYKNITASQIKIEYNDQQTEFSGILTNTYPSSLKMPNLRLSLMLKGHIIKRYIIHPSEYLIPSLQGIERIPNNSPFFFQFHIDIEKNGFDHYQLDVIHP</sequence>
<dbReference type="AlphaFoldDB" id="A0A2U3MZK4"/>
<protein>
    <recommendedName>
        <fullName evidence="3">Zinc finger/thioredoxin putative domain-containing protein</fullName>
    </recommendedName>
</protein>
<proteinExistence type="predicted"/>
<keyword evidence="5" id="KW-1185">Reference proteome</keyword>
<gene>
    <name evidence="4" type="ORF">KPC_2002</name>
</gene>
<dbReference type="OrthoDB" id="5294582at2"/>
<dbReference type="RefSeq" id="WP_121974275.1">
    <property type="nucleotide sequence ID" value="NZ_OOGT01000084.1"/>
</dbReference>
<keyword evidence="2" id="KW-0812">Transmembrane</keyword>
<dbReference type="Pfam" id="PF11906">
    <property type="entry name" value="DUF3426"/>
    <property type="match status" value="1"/>
</dbReference>
<feature type="transmembrane region" description="Helical" evidence="2">
    <location>
        <begin position="138"/>
        <end position="160"/>
    </location>
</feature>
<dbReference type="Proteomes" id="UP000245974">
    <property type="component" value="Unassembled WGS sequence"/>
</dbReference>
<dbReference type="EMBL" id="OOGT01000084">
    <property type="protein sequence ID" value="SPL70824.1"/>
    <property type="molecule type" value="Genomic_DNA"/>
</dbReference>
<evidence type="ECO:0000313" key="5">
    <source>
        <dbReference type="Proteomes" id="UP000245974"/>
    </source>
</evidence>
<organism evidence="4 5">
    <name type="scientific">Acinetobacter stercoris</name>
    <dbReference type="NCBI Taxonomy" id="2126983"/>
    <lineage>
        <taxon>Bacteria</taxon>
        <taxon>Pseudomonadati</taxon>
        <taxon>Pseudomonadota</taxon>
        <taxon>Gammaproteobacteria</taxon>
        <taxon>Moraxellales</taxon>
        <taxon>Moraxellaceae</taxon>
        <taxon>Acinetobacter</taxon>
    </lineage>
</organism>
<feature type="domain" description="Zinc finger/thioredoxin putative" evidence="3">
    <location>
        <begin position="6"/>
        <end position="39"/>
    </location>
</feature>
<evidence type="ECO:0000256" key="2">
    <source>
        <dbReference type="SAM" id="Phobius"/>
    </source>
</evidence>
<dbReference type="InParanoid" id="A0A2U3MZK4"/>
<feature type="region of interest" description="Disordered" evidence="1">
    <location>
        <begin position="49"/>
        <end position="76"/>
    </location>
</feature>
<dbReference type="InterPro" id="IPR021834">
    <property type="entry name" value="DUF3426"/>
</dbReference>
<evidence type="ECO:0000313" key="4">
    <source>
        <dbReference type="EMBL" id="SPL70824.1"/>
    </source>
</evidence>
<evidence type="ECO:0000256" key="1">
    <source>
        <dbReference type="SAM" id="MobiDB-lite"/>
    </source>
</evidence>
<dbReference type="NCBIfam" id="TIGR02098">
    <property type="entry name" value="MJ0042_CXXC"/>
    <property type="match status" value="1"/>
</dbReference>
<keyword evidence="2" id="KW-1133">Transmembrane helix</keyword>
<reference evidence="5" key="1">
    <citation type="submission" date="2018-03" db="EMBL/GenBank/DDBJ databases">
        <authorList>
            <person name="Blom J."/>
        </authorList>
    </citation>
    <scope>NUCLEOTIDE SEQUENCE [LARGE SCALE GENOMIC DNA]</scope>
    <source>
        <strain evidence="5">KPC-SM-21</strain>
    </source>
</reference>
<name>A0A2U3MZK4_9GAMM</name>
<dbReference type="InterPro" id="IPR011723">
    <property type="entry name" value="Znf/thioredoxin_put"/>
</dbReference>
<dbReference type="Pfam" id="PF13717">
    <property type="entry name" value="Zn_ribbon_4"/>
    <property type="match status" value="1"/>
</dbReference>
<evidence type="ECO:0000259" key="3">
    <source>
        <dbReference type="Pfam" id="PF13717"/>
    </source>
</evidence>